<feature type="transmembrane region" description="Helical" evidence="1">
    <location>
        <begin position="82"/>
        <end position="100"/>
    </location>
</feature>
<proteinExistence type="predicted"/>
<keyword evidence="3" id="KW-1185">Reference proteome</keyword>
<organism evidence="2 3">
    <name type="scientific">Aedoeadaptatus acetigenes</name>
    <dbReference type="NCBI Taxonomy" id="2981723"/>
    <lineage>
        <taxon>Bacteria</taxon>
        <taxon>Bacillati</taxon>
        <taxon>Bacillota</taxon>
        <taxon>Tissierellia</taxon>
        <taxon>Tissierellales</taxon>
        <taxon>Peptoniphilaceae</taxon>
        <taxon>Aedoeadaptatus</taxon>
    </lineage>
</organism>
<feature type="transmembrane region" description="Helical" evidence="1">
    <location>
        <begin position="31"/>
        <end position="51"/>
    </location>
</feature>
<keyword evidence="1" id="KW-0472">Membrane</keyword>
<reference evidence="2 3" key="1">
    <citation type="submission" date="2024-04" db="EMBL/GenBank/DDBJ databases">
        <title>Human intestinal bacterial collection.</title>
        <authorList>
            <person name="Pauvert C."/>
            <person name="Hitch T.C.A."/>
            <person name="Clavel T."/>
        </authorList>
    </citation>
    <scope>NUCLEOTIDE SEQUENCE [LARGE SCALE GENOMIC DNA]</scope>
    <source>
        <strain evidence="2 3">CLA-SR-H026</strain>
    </source>
</reference>
<feature type="transmembrane region" description="Helical" evidence="1">
    <location>
        <begin position="7"/>
        <end position="25"/>
    </location>
</feature>
<evidence type="ECO:0000313" key="2">
    <source>
        <dbReference type="EMBL" id="MEQ3353938.1"/>
    </source>
</evidence>
<dbReference type="Proteomes" id="UP001481872">
    <property type="component" value="Unassembled WGS sequence"/>
</dbReference>
<comment type="caution">
    <text evidence="2">The sequence shown here is derived from an EMBL/GenBank/DDBJ whole genome shotgun (WGS) entry which is preliminary data.</text>
</comment>
<sequence>MKVFKNMIPYLAGIIAVFYLLPLFMRNTAGAMMVLLFAMPVLCFAISFAYGRMRGFHALYPLAVGLCFLPSIWIFYNESALIYVAIYGALALLGSFLGGLR</sequence>
<keyword evidence="1" id="KW-1133">Transmembrane helix</keyword>
<feature type="transmembrane region" description="Helical" evidence="1">
    <location>
        <begin position="58"/>
        <end position="76"/>
    </location>
</feature>
<gene>
    <name evidence="2" type="ORF">AAA081_06495</name>
</gene>
<evidence type="ECO:0008006" key="4">
    <source>
        <dbReference type="Google" id="ProtNLM"/>
    </source>
</evidence>
<evidence type="ECO:0000313" key="3">
    <source>
        <dbReference type="Proteomes" id="UP001481872"/>
    </source>
</evidence>
<evidence type="ECO:0000256" key="1">
    <source>
        <dbReference type="SAM" id="Phobius"/>
    </source>
</evidence>
<dbReference type="RefSeq" id="WP_349054233.1">
    <property type="nucleotide sequence ID" value="NZ_JBBNPS010000017.1"/>
</dbReference>
<dbReference type="EMBL" id="JBBNPS010000017">
    <property type="protein sequence ID" value="MEQ3353938.1"/>
    <property type="molecule type" value="Genomic_DNA"/>
</dbReference>
<name>A0ABV1J6W4_9FIRM</name>
<protein>
    <recommendedName>
        <fullName evidence="4">Exosortase</fullName>
    </recommendedName>
</protein>
<accession>A0ABV1J6W4</accession>
<keyword evidence="1" id="KW-0812">Transmembrane</keyword>